<proteinExistence type="predicted"/>
<evidence type="ECO:0000313" key="1">
    <source>
        <dbReference type="EMBL" id="KQB37496.1"/>
    </source>
</evidence>
<sequence>MALIDSTKIITTADTILKRKEYFFGNKILYLIEWKYSENNPKNTTYYIDQNHEKVLEYEDNPLLIKDTVFDINKDGLKDLVLLYQTTGPVQYHVYLFNKRGLVDKEIETYNYFPINEKEFIQAVNFRSPIVELKKLKWRGTDIDTIEKIYYDSENPVYYQANKYPFKDFEPKDERYSYDSTIKVKILKKLPDDYIKAIKKYYPELINP</sequence>
<organism evidence="1 2">
    <name type="scientific">Flavobacterium aquidurense</name>
    <dbReference type="NCBI Taxonomy" id="362413"/>
    <lineage>
        <taxon>Bacteria</taxon>
        <taxon>Pseudomonadati</taxon>
        <taxon>Bacteroidota</taxon>
        <taxon>Flavobacteriia</taxon>
        <taxon>Flavobacteriales</taxon>
        <taxon>Flavobacteriaceae</taxon>
        <taxon>Flavobacterium</taxon>
    </lineage>
</organism>
<dbReference type="EMBL" id="JRLF01000015">
    <property type="protein sequence ID" value="KQB37496.1"/>
    <property type="molecule type" value="Genomic_DNA"/>
</dbReference>
<protein>
    <submittedName>
        <fullName evidence="1">Uncharacterized protein</fullName>
    </submittedName>
</protein>
<gene>
    <name evidence="1" type="ORF">RC62_2662</name>
</gene>
<accession>A0A0Q0RYM3</accession>
<dbReference type="STRING" id="362413.RC62_2662"/>
<comment type="caution">
    <text evidence="1">The sequence shown here is derived from an EMBL/GenBank/DDBJ whole genome shotgun (WGS) entry which is preliminary data.</text>
</comment>
<name>A0A0Q0RYM3_9FLAO</name>
<dbReference type="PATRIC" id="fig|362413.3.peg.2609"/>
<dbReference type="AlphaFoldDB" id="A0A0Q0RYM3"/>
<reference evidence="1 2" key="1">
    <citation type="submission" date="2014-09" db="EMBL/GenBank/DDBJ databases">
        <title>Genome sequence of Flavobacterium aquidurense RC62.</title>
        <authorList>
            <person name="Kim J.F."/>
            <person name="Kwak M.-J."/>
        </authorList>
    </citation>
    <scope>NUCLEOTIDE SEQUENCE [LARGE SCALE GENOMIC DNA]</scope>
    <source>
        <strain evidence="1 2">RC62</strain>
    </source>
</reference>
<dbReference type="Proteomes" id="UP000050443">
    <property type="component" value="Unassembled WGS sequence"/>
</dbReference>
<evidence type="ECO:0000313" key="2">
    <source>
        <dbReference type="Proteomes" id="UP000050443"/>
    </source>
</evidence>